<dbReference type="Pfam" id="PF00440">
    <property type="entry name" value="TetR_N"/>
    <property type="match status" value="2"/>
</dbReference>
<dbReference type="GO" id="GO:0003700">
    <property type="term" value="F:DNA-binding transcription factor activity"/>
    <property type="evidence" value="ECO:0007669"/>
    <property type="project" value="TreeGrafter"/>
</dbReference>
<dbReference type="RefSeq" id="WP_162111682.1">
    <property type="nucleotide sequence ID" value="NZ_JAACYR010000005.1"/>
</dbReference>
<dbReference type="InterPro" id="IPR009057">
    <property type="entry name" value="Homeodomain-like_sf"/>
</dbReference>
<dbReference type="GO" id="GO:0045892">
    <property type="term" value="P:negative regulation of DNA-templated transcription"/>
    <property type="evidence" value="ECO:0007669"/>
    <property type="project" value="UniProtKB-ARBA"/>
</dbReference>
<dbReference type="Gene3D" id="1.10.357.10">
    <property type="entry name" value="Tetracycline Repressor, domain 2"/>
    <property type="match status" value="2"/>
</dbReference>
<feature type="region of interest" description="Disordered" evidence="6">
    <location>
        <begin position="1"/>
        <end position="23"/>
    </location>
</feature>
<evidence type="ECO:0000313" key="9">
    <source>
        <dbReference type="Proteomes" id="UP000466523"/>
    </source>
</evidence>
<dbReference type="EMBL" id="JAACYR010000005">
    <property type="protein sequence ID" value="NDJ88022.1"/>
    <property type="molecule type" value="Genomic_DNA"/>
</dbReference>
<feature type="domain" description="HTH tetR-type" evidence="7">
    <location>
        <begin position="252"/>
        <end position="312"/>
    </location>
</feature>
<comment type="subunit">
    <text evidence="1">Homodimer.</text>
</comment>
<accession>A0A7K3L6Z9</accession>
<feature type="DNA-binding region" description="H-T-H motif" evidence="5">
    <location>
        <begin position="275"/>
        <end position="294"/>
    </location>
</feature>
<name>A0A7K3L6Z9_9MYCO</name>
<evidence type="ECO:0000256" key="3">
    <source>
        <dbReference type="ARBA" id="ARBA00023125"/>
    </source>
</evidence>
<evidence type="ECO:0000256" key="4">
    <source>
        <dbReference type="ARBA" id="ARBA00023163"/>
    </source>
</evidence>
<dbReference type="GO" id="GO:0000976">
    <property type="term" value="F:transcription cis-regulatory region binding"/>
    <property type="evidence" value="ECO:0007669"/>
    <property type="project" value="TreeGrafter"/>
</dbReference>
<gene>
    <name evidence="8" type="ORF">GWR20_02440</name>
</gene>
<feature type="DNA-binding region" description="H-T-H motif" evidence="5">
    <location>
        <begin position="48"/>
        <end position="67"/>
    </location>
</feature>
<dbReference type="PANTHER" id="PTHR30055">
    <property type="entry name" value="HTH-TYPE TRANSCRIPTIONAL REGULATOR RUTR"/>
    <property type="match status" value="1"/>
</dbReference>
<evidence type="ECO:0000256" key="1">
    <source>
        <dbReference type="ARBA" id="ARBA00011738"/>
    </source>
</evidence>
<dbReference type="AlphaFoldDB" id="A0A7K3L6Z9"/>
<dbReference type="FunFam" id="1.10.10.60:FF:000141">
    <property type="entry name" value="TetR family transcriptional regulator"/>
    <property type="match status" value="1"/>
</dbReference>
<dbReference type="PANTHER" id="PTHR30055:SF234">
    <property type="entry name" value="HTH-TYPE TRANSCRIPTIONAL REGULATOR BETI"/>
    <property type="match status" value="1"/>
</dbReference>
<dbReference type="PROSITE" id="PS50977">
    <property type="entry name" value="HTH_TETR_2"/>
    <property type="match status" value="2"/>
</dbReference>
<sequence>MTTPNGSAKRRPPYGANPSLGASGNRARAEILSAARELFGEAGYHGVTVDQIAQRAGRSGPAVYQYFENKEEIFRIFVDELGAELIAHAKTAGAVVGPDGFDALRRFIGGLSALFQKHRVTAIEWPSAEAADQQLLTPAEAFLHRFAEEVRPRLGLSTVATGHDTLRSVPMAMLSIVQWAEYTRAARSPELTPQRLNDSLARLFYGVITHAGHTDNLAVAARDHSKGGPGILLSNPGSPMAGLRRPVTLRNRPTVERILHAATQVFARKGYAGSNIQQIAEQAQVGKPSVYTYWTDREALFSTLAGRASVALQRVLSHDVAAEVLSSGEGGSQWLDEWIDLVVQHGAVLHIWTHETALDGTALGALAEQMTAFVTDRLTALVPGPQPEGHNPVPVLLWALLVEFPYTMSVQLPELERAELRELLQHMIHFGLPAIREETAV</sequence>
<evidence type="ECO:0000259" key="7">
    <source>
        <dbReference type="PROSITE" id="PS50977"/>
    </source>
</evidence>
<proteinExistence type="predicted"/>
<evidence type="ECO:0000256" key="5">
    <source>
        <dbReference type="PROSITE-ProRule" id="PRU00335"/>
    </source>
</evidence>
<organism evidence="8 9">
    <name type="scientific">Mycolicibacter kumamotonensis</name>
    <dbReference type="NCBI Taxonomy" id="354243"/>
    <lineage>
        <taxon>Bacteria</taxon>
        <taxon>Bacillati</taxon>
        <taxon>Actinomycetota</taxon>
        <taxon>Actinomycetes</taxon>
        <taxon>Mycobacteriales</taxon>
        <taxon>Mycobacteriaceae</taxon>
        <taxon>Mycolicibacter</taxon>
    </lineage>
</organism>
<dbReference type="PRINTS" id="PR00455">
    <property type="entry name" value="HTHTETR"/>
</dbReference>
<keyword evidence="2" id="KW-0805">Transcription regulation</keyword>
<comment type="caution">
    <text evidence="8">The sequence shown here is derived from an EMBL/GenBank/DDBJ whole genome shotgun (WGS) entry which is preliminary data.</text>
</comment>
<dbReference type="InterPro" id="IPR001647">
    <property type="entry name" value="HTH_TetR"/>
</dbReference>
<keyword evidence="4" id="KW-0804">Transcription</keyword>
<dbReference type="Proteomes" id="UP000466523">
    <property type="component" value="Unassembled WGS sequence"/>
</dbReference>
<evidence type="ECO:0000313" key="8">
    <source>
        <dbReference type="EMBL" id="NDJ88022.1"/>
    </source>
</evidence>
<evidence type="ECO:0000256" key="6">
    <source>
        <dbReference type="SAM" id="MobiDB-lite"/>
    </source>
</evidence>
<evidence type="ECO:0000256" key="2">
    <source>
        <dbReference type="ARBA" id="ARBA00023015"/>
    </source>
</evidence>
<protein>
    <submittedName>
        <fullName evidence="8">TetR/AcrR family transcriptional regulator</fullName>
    </submittedName>
</protein>
<feature type="domain" description="HTH tetR-type" evidence="7">
    <location>
        <begin position="25"/>
        <end position="85"/>
    </location>
</feature>
<reference evidence="8 9" key="1">
    <citation type="submission" date="2020-01" db="EMBL/GenBank/DDBJ databases">
        <authorList>
            <person name="Sanchez-Estrada R."/>
            <person name="Gonzalez-Y-Merchand J.A."/>
            <person name="Rivera-Gutierrez S."/>
        </authorList>
    </citation>
    <scope>NUCLEOTIDE SEQUENCE [LARGE SCALE GENOMIC DNA]</scope>
    <source>
        <strain evidence="8 9">CST 7247</strain>
    </source>
</reference>
<keyword evidence="3 5" id="KW-0238">DNA-binding</keyword>
<dbReference type="InterPro" id="IPR050109">
    <property type="entry name" value="HTH-type_TetR-like_transc_reg"/>
</dbReference>
<dbReference type="SUPFAM" id="SSF46689">
    <property type="entry name" value="Homeodomain-like"/>
    <property type="match status" value="2"/>
</dbReference>